<dbReference type="PROSITE" id="PS00108">
    <property type="entry name" value="PROTEIN_KINASE_ST"/>
    <property type="match status" value="1"/>
</dbReference>
<evidence type="ECO:0000256" key="8">
    <source>
        <dbReference type="ARBA" id="ARBA00048679"/>
    </source>
</evidence>
<comment type="catalytic activity">
    <reaction evidence="8">
        <text>L-seryl-[protein] + ATP = O-phospho-L-seryl-[protein] + ADP + H(+)</text>
        <dbReference type="Rhea" id="RHEA:17989"/>
        <dbReference type="Rhea" id="RHEA-COMP:9863"/>
        <dbReference type="Rhea" id="RHEA-COMP:11604"/>
        <dbReference type="ChEBI" id="CHEBI:15378"/>
        <dbReference type="ChEBI" id="CHEBI:29999"/>
        <dbReference type="ChEBI" id="CHEBI:30616"/>
        <dbReference type="ChEBI" id="CHEBI:83421"/>
        <dbReference type="ChEBI" id="CHEBI:456216"/>
        <dbReference type="EC" id="2.7.11.1"/>
    </reaction>
</comment>
<keyword evidence="6" id="KW-0067">ATP-binding</keyword>
<proteinExistence type="predicted"/>
<dbReference type="PROSITE" id="PS50011">
    <property type="entry name" value="PROTEIN_KINASE_DOM"/>
    <property type="match status" value="1"/>
</dbReference>
<feature type="region of interest" description="Disordered" evidence="9">
    <location>
        <begin position="303"/>
        <end position="341"/>
    </location>
</feature>
<evidence type="ECO:0000256" key="1">
    <source>
        <dbReference type="ARBA" id="ARBA00012513"/>
    </source>
</evidence>
<feature type="compositionally biased region" description="Low complexity" evidence="9">
    <location>
        <begin position="318"/>
        <end position="338"/>
    </location>
</feature>
<dbReference type="GO" id="GO:0005524">
    <property type="term" value="F:ATP binding"/>
    <property type="evidence" value="ECO:0007669"/>
    <property type="project" value="UniProtKB-KW"/>
</dbReference>
<comment type="catalytic activity">
    <reaction evidence="7">
        <text>L-threonyl-[protein] + ATP = O-phospho-L-threonyl-[protein] + ADP + H(+)</text>
        <dbReference type="Rhea" id="RHEA:46608"/>
        <dbReference type="Rhea" id="RHEA-COMP:11060"/>
        <dbReference type="Rhea" id="RHEA-COMP:11605"/>
        <dbReference type="ChEBI" id="CHEBI:15378"/>
        <dbReference type="ChEBI" id="CHEBI:30013"/>
        <dbReference type="ChEBI" id="CHEBI:30616"/>
        <dbReference type="ChEBI" id="CHEBI:61977"/>
        <dbReference type="ChEBI" id="CHEBI:456216"/>
        <dbReference type="EC" id="2.7.11.1"/>
    </reaction>
</comment>
<dbReference type="SUPFAM" id="SSF56112">
    <property type="entry name" value="Protein kinase-like (PK-like)"/>
    <property type="match status" value="1"/>
</dbReference>
<dbReference type="InterPro" id="IPR008271">
    <property type="entry name" value="Ser/Thr_kinase_AS"/>
</dbReference>
<feature type="compositionally biased region" description="Basic and acidic residues" evidence="9">
    <location>
        <begin position="303"/>
        <end position="312"/>
    </location>
</feature>
<dbReference type="OrthoDB" id="2649at2759"/>
<protein>
    <recommendedName>
        <fullName evidence="1">non-specific serine/threonine protein kinase</fullName>
        <ecNumber evidence="1">2.7.11.1</ecNumber>
    </recommendedName>
</protein>
<organism evidence="11">
    <name type="scientific">Blastocystis hominis</name>
    <dbReference type="NCBI Taxonomy" id="12968"/>
    <lineage>
        <taxon>Eukaryota</taxon>
        <taxon>Sar</taxon>
        <taxon>Stramenopiles</taxon>
        <taxon>Bigyra</taxon>
        <taxon>Opalozoa</taxon>
        <taxon>Opalinata</taxon>
        <taxon>Blastocystidae</taxon>
        <taxon>Blastocystis</taxon>
    </lineage>
</organism>
<dbReference type="InterPro" id="IPR000719">
    <property type="entry name" value="Prot_kinase_dom"/>
</dbReference>
<evidence type="ECO:0000256" key="9">
    <source>
        <dbReference type="SAM" id="MobiDB-lite"/>
    </source>
</evidence>
<accession>D8M963</accession>
<dbReference type="GeneID" id="24921352"/>
<dbReference type="InterPro" id="IPR051334">
    <property type="entry name" value="SRPK"/>
</dbReference>
<dbReference type="InParanoid" id="D8M963"/>
<dbReference type="PANTHER" id="PTHR47634:SF9">
    <property type="entry name" value="PROTEIN KINASE DOMAIN-CONTAINING PROTEIN-RELATED"/>
    <property type="match status" value="1"/>
</dbReference>
<keyword evidence="12" id="KW-1185">Reference proteome</keyword>
<keyword evidence="4" id="KW-0547">Nucleotide-binding</keyword>
<evidence type="ECO:0000256" key="6">
    <source>
        <dbReference type="ARBA" id="ARBA00022840"/>
    </source>
</evidence>
<evidence type="ECO:0000313" key="11">
    <source>
        <dbReference type="EMBL" id="CBK24602.2"/>
    </source>
</evidence>
<gene>
    <name evidence="11" type="ORF">GSBLH_T00004319001</name>
</gene>
<evidence type="ECO:0000313" key="12">
    <source>
        <dbReference type="Proteomes" id="UP000008312"/>
    </source>
</evidence>
<dbReference type="Gene3D" id="3.30.200.20">
    <property type="entry name" value="Phosphorylase Kinase, domain 1"/>
    <property type="match status" value="1"/>
</dbReference>
<keyword evidence="2" id="KW-0723">Serine/threonine-protein kinase</keyword>
<dbReference type="FunCoup" id="D8M963">
    <property type="interactions" value="114"/>
</dbReference>
<feature type="region of interest" description="Disordered" evidence="9">
    <location>
        <begin position="35"/>
        <end position="54"/>
    </location>
</feature>
<dbReference type="PANTHER" id="PTHR47634">
    <property type="entry name" value="PROTEIN KINASE DOMAIN-CONTAINING PROTEIN-RELATED"/>
    <property type="match status" value="1"/>
</dbReference>
<dbReference type="Gene3D" id="1.10.510.10">
    <property type="entry name" value="Transferase(Phosphotransferase) domain 1"/>
    <property type="match status" value="2"/>
</dbReference>
<dbReference type="SMART" id="SM00220">
    <property type="entry name" value="S_TKc"/>
    <property type="match status" value="1"/>
</dbReference>
<name>D8M963_BLAHO</name>
<keyword evidence="5" id="KW-0418">Kinase</keyword>
<reference evidence="11" key="1">
    <citation type="submission" date="2010-02" db="EMBL/GenBank/DDBJ databases">
        <title>Sequencing and annotation of the Blastocystis hominis genome.</title>
        <authorList>
            <person name="Wincker P."/>
        </authorList>
    </citation>
    <scope>NUCLEOTIDE SEQUENCE</scope>
    <source>
        <strain evidence="11">Singapore isolate B</strain>
    </source>
</reference>
<sequence>MHSKGKKNPLFRASAPSTPFWRWFLILEFQTCQNESDSSDSFSDGDEEDQKDYRMGGYHPVEIGEVYYDRYKVLCKMGWGQYSTVWMARDLITGKLYALKIQKSASAYMEAAQDELRLFTEVMRRVNQVKESNPDAVVNVVELQDHFLFTGVNGTHMCFVYEMLGPSMLDLIKHYNYRGIPSSIVRPLVHDMLTGLAFLHSCGIIHTDLKPENVLLKAPLSEPPPAQTTMFELTQQKIESDPEVIELRTKCEDPSIDAEERRKLRTRLRKVRQHIRKAMTQHNMPTLWGFLHFNYKEAEDLGKLEKPGKPEGGENVQPAAMQPEAAETAAEPPSKSPALTPAEWQYPDDCFYIKMYILAPLAKMVEAFGPKHRYGDEKREECSEWTFAFEGSTTDEAINIFQVRGHGRDRRTRLHDLRHIIMNDFAIRDKDEHLLWSLRFDGRRIRTVFSILENWIEGFRVLHLPKPKFALSAYEHNLLSNASREFLPPATAIFRNVNGVLVGLCIPRVKAGLTILPLEERLSMWPSDAMMSKALSNDRSIPPFFGENDVIGCKIVDLGNSCFENKKFTNDIQTRQYRCPETILYTPYSFSADIWSAACVIFELLTGDFLFHPKEHSNLSKDLEQLGLFEELLGPIPSNFARTGKRWKDFFRADGKLKYQKAYAPHKIAYRLNKAGVSMDECILIEDLLLQMLQYEPIKRLNAKECLSHAWFSYQNSN</sequence>
<dbReference type="GO" id="GO:0000245">
    <property type="term" value="P:spliceosomal complex assembly"/>
    <property type="evidence" value="ECO:0007669"/>
    <property type="project" value="TreeGrafter"/>
</dbReference>
<dbReference type="OMA" id="LWRLEFD"/>
<dbReference type="AlphaFoldDB" id="D8M963"/>
<dbReference type="Proteomes" id="UP000008312">
    <property type="component" value="Unassembled WGS sequence"/>
</dbReference>
<dbReference type="Pfam" id="PF00069">
    <property type="entry name" value="Pkinase"/>
    <property type="match status" value="2"/>
</dbReference>
<evidence type="ECO:0000256" key="7">
    <source>
        <dbReference type="ARBA" id="ARBA00047899"/>
    </source>
</evidence>
<dbReference type="FunFam" id="1.10.510.10:FF:000275">
    <property type="entry name" value="SRSF protein kinase 2 isoform X3"/>
    <property type="match status" value="1"/>
</dbReference>
<evidence type="ECO:0000256" key="5">
    <source>
        <dbReference type="ARBA" id="ARBA00022777"/>
    </source>
</evidence>
<evidence type="ECO:0000256" key="3">
    <source>
        <dbReference type="ARBA" id="ARBA00022679"/>
    </source>
</evidence>
<evidence type="ECO:0000256" key="4">
    <source>
        <dbReference type="ARBA" id="ARBA00022741"/>
    </source>
</evidence>
<evidence type="ECO:0000256" key="2">
    <source>
        <dbReference type="ARBA" id="ARBA00022527"/>
    </source>
</evidence>
<dbReference type="EC" id="2.7.11.1" evidence="1"/>
<dbReference type="EMBL" id="FN668688">
    <property type="protein sequence ID" value="CBK24602.2"/>
    <property type="molecule type" value="Genomic_DNA"/>
</dbReference>
<dbReference type="RefSeq" id="XP_012898650.1">
    <property type="nucleotide sequence ID" value="XM_013043196.1"/>
</dbReference>
<dbReference type="GO" id="GO:0004674">
    <property type="term" value="F:protein serine/threonine kinase activity"/>
    <property type="evidence" value="ECO:0007669"/>
    <property type="project" value="UniProtKB-KW"/>
</dbReference>
<keyword evidence="3" id="KW-0808">Transferase</keyword>
<dbReference type="InterPro" id="IPR011009">
    <property type="entry name" value="Kinase-like_dom_sf"/>
</dbReference>
<evidence type="ECO:0000259" key="10">
    <source>
        <dbReference type="PROSITE" id="PS50011"/>
    </source>
</evidence>
<feature type="domain" description="Protein kinase" evidence="10">
    <location>
        <begin position="71"/>
        <end position="712"/>
    </location>
</feature>
<dbReference type="GO" id="GO:0050684">
    <property type="term" value="P:regulation of mRNA processing"/>
    <property type="evidence" value="ECO:0007669"/>
    <property type="project" value="TreeGrafter"/>
</dbReference>